<dbReference type="Proteomes" id="UP000622797">
    <property type="component" value="Unassembled WGS sequence"/>
</dbReference>
<evidence type="ECO:0000313" key="7">
    <source>
        <dbReference type="Proteomes" id="UP000622797"/>
    </source>
</evidence>
<keyword evidence="7" id="KW-1185">Reference proteome</keyword>
<reference evidence="6" key="2">
    <citation type="submission" date="2020-05" db="EMBL/GenBank/DDBJ databases">
        <authorList>
            <person name="Kim H.-S."/>
            <person name="Proctor R.H."/>
            <person name="Brown D.W."/>
        </authorList>
    </citation>
    <scope>NUCLEOTIDE SEQUENCE</scope>
    <source>
        <strain evidence="6">NRRL 20472</strain>
    </source>
</reference>
<feature type="transmembrane region" description="Helical" evidence="5">
    <location>
        <begin position="6"/>
        <end position="26"/>
    </location>
</feature>
<name>A0A8H4SZE9_9HYPO</name>
<evidence type="ECO:0000256" key="5">
    <source>
        <dbReference type="SAM" id="Phobius"/>
    </source>
</evidence>
<evidence type="ECO:0000256" key="3">
    <source>
        <dbReference type="ARBA" id="ARBA00023136"/>
    </source>
</evidence>
<dbReference type="PANTHER" id="PTHR46082:SF11">
    <property type="entry name" value="AAA+ ATPASE DOMAIN-CONTAINING PROTEIN-RELATED"/>
    <property type="match status" value="1"/>
</dbReference>
<evidence type="ECO:0000256" key="4">
    <source>
        <dbReference type="SAM" id="MobiDB-lite"/>
    </source>
</evidence>
<keyword evidence="2 5" id="KW-1133">Transmembrane helix</keyword>
<dbReference type="Gene3D" id="1.20.1560.10">
    <property type="entry name" value="ABC transporter type 1, transmembrane domain"/>
    <property type="match status" value="1"/>
</dbReference>
<evidence type="ECO:0000256" key="1">
    <source>
        <dbReference type="ARBA" id="ARBA00022692"/>
    </source>
</evidence>
<dbReference type="OrthoDB" id="5986190at2759"/>
<gene>
    <name evidence="6" type="ORF">FSARC_13750</name>
</gene>
<sequence>MWDNDTKLNICQIVIGWVTVTYCVLIRYRKLEEHKRGVIPFIWLLGITFVVSLVELIVMVIRYDGMMPDGHVLRASIPNLFCLLLQIDHFVAWAAKNGSKEELTWRPYALSWAPMTTLNIVAIMDRGHETLSPDRALSNGLSASDLRCCLQITMFVMFFCFINKRRHQLHGDERSRGGLKPDQTIDNDIAKAGGIWAWMKQSRILLPFILPSGLPCMWLYIFATASLKLSEIGLDIMKPQFLANETNAMLQVLKHGKPDLARMALILRSVVEIVGSPYGLAVLRRLIWQSFSLYREHRTRIKIVSYFINHDGSFIRSMDEAEMVQAVERGVQIGEALDFLILEVMSNVITLAGRSITSLSSYGIDATQVIFFVITINVLFIHRSKQFLSDISSQHNAASLRTNERLQETLRTWTTIFISNVRDTAVQDYGASFETEVALLWRKEVYDNALSFFSSCGLHIGKHVALVLALAYCVRNDGSLNTLTRTPRRIFEELREADLLRKTLEVEPTMHMPDPGRVEFSSYPAASGCENENSGSITSIVSPTLLVRMTNMSLHLAAHGALDMAKDVGVRVVSRARESLGNQDPVTLTCMNNLGVIHWRRKEYPEAAVLLEEALMGMKASKDHPILLDCMSNLALAYKDQDRFEEAASLLNDILKVQKQGSENPENDLDMVPTLVDLASIHMEQNFPEKAEPLVAQIFQVRRNGLGKRHHDTLASARDLVHIHLRQGQFEEAHRALTFLVSTETREPSEGDTEDLSLMSKLATIFDNQGRYPKAEELHRQMWEISSTLVQLGHYVEAEELQRRVIKARHRTLGVQHPDYCNLGEAVTHQTRQYLGGEHLLTLLAMGNLSLTYQGLGLLSKAEQLGRQVLEQRIKVSGDMDTETLRSSANLPGIYLELGNLGTAEELMTVVVVEGRRTLDEKHPSMLTWLDDRATVLASARRFEEAEELLKGVHKSKVGILGPGHWQTLVTMRNLAMVDNGQHRFLEAYELINKTIRMSVEKLGPEHPSTLLCQLDLASIHKGMCRLDKSLDLLQSIVDSTTGEYLERGGVTTVDVRIKGYRAVIIDTDDVKQPHASQTARTYTDRSSLFEADVNDMEWKSRSYFETGDFVKQPTDVYHSRKIWAFKESDACETGFKTREEDLSHGPLLRGLGDWAKDNVSGSVVPKAVGRPYQERRVSASDNPVVFPQEEEKTELWNRRSVASVSSEASLLPSQPTSTHHPSPTQALLPLPTNRQLSSNTPHRRHTQIVASRNKTPGLFSWRYELRGKKSDPCLNSKPLDVTSNDEGRYSTTYPEPDITAPAILAYFPESPALPLAEMEARIFSFYNLGSCADNEFRGNVDERVQDREIGIHKAADWLVELLFDDYVRCYRPAMAQERARKRARNTRD</sequence>
<keyword evidence="3 5" id="KW-0472">Membrane</keyword>
<dbReference type="Pfam" id="PF13424">
    <property type="entry name" value="TPR_12"/>
    <property type="match status" value="2"/>
</dbReference>
<feature type="transmembrane region" description="Helical" evidence="5">
    <location>
        <begin position="38"/>
        <end position="63"/>
    </location>
</feature>
<protein>
    <submittedName>
        <fullName evidence="6">Uncharacterized protein</fullName>
    </submittedName>
</protein>
<dbReference type="InterPro" id="IPR011990">
    <property type="entry name" value="TPR-like_helical_dom_sf"/>
</dbReference>
<feature type="transmembrane region" description="Helical" evidence="5">
    <location>
        <begin position="144"/>
        <end position="162"/>
    </location>
</feature>
<feature type="transmembrane region" description="Helical" evidence="5">
    <location>
        <begin position="204"/>
        <end position="223"/>
    </location>
</feature>
<dbReference type="SUPFAM" id="SSF90123">
    <property type="entry name" value="ABC transporter transmembrane region"/>
    <property type="match status" value="1"/>
</dbReference>
<organism evidence="6 7">
    <name type="scientific">Fusarium sarcochroum</name>
    <dbReference type="NCBI Taxonomy" id="1208366"/>
    <lineage>
        <taxon>Eukaryota</taxon>
        <taxon>Fungi</taxon>
        <taxon>Dikarya</taxon>
        <taxon>Ascomycota</taxon>
        <taxon>Pezizomycotina</taxon>
        <taxon>Sordariomycetes</taxon>
        <taxon>Hypocreomycetidae</taxon>
        <taxon>Hypocreales</taxon>
        <taxon>Nectriaceae</taxon>
        <taxon>Fusarium</taxon>
        <taxon>Fusarium lateritium species complex</taxon>
    </lineage>
</organism>
<dbReference type="Gene3D" id="1.25.40.10">
    <property type="entry name" value="Tetratricopeptide repeat domain"/>
    <property type="match status" value="3"/>
</dbReference>
<evidence type="ECO:0000256" key="2">
    <source>
        <dbReference type="ARBA" id="ARBA00022989"/>
    </source>
</evidence>
<dbReference type="SUPFAM" id="SSF48452">
    <property type="entry name" value="TPR-like"/>
    <property type="match status" value="2"/>
</dbReference>
<reference evidence="6" key="1">
    <citation type="journal article" date="2020" name="BMC Genomics">
        <title>Correction to: Identification and distribution of gene clusters required for synthesis of sphingolipid metabolism inhibitors in diverse species of the filamentous fungus Fusarium.</title>
        <authorList>
            <person name="Kim H.S."/>
            <person name="Lohmar J.M."/>
            <person name="Busman M."/>
            <person name="Brown D.W."/>
            <person name="Naumann T.A."/>
            <person name="Divon H.H."/>
            <person name="Lysoe E."/>
            <person name="Uhlig S."/>
            <person name="Proctor R.H."/>
        </authorList>
    </citation>
    <scope>NUCLEOTIDE SEQUENCE</scope>
    <source>
        <strain evidence="6">NRRL 20472</strain>
    </source>
</reference>
<dbReference type="GO" id="GO:0005524">
    <property type="term" value="F:ATP binding"/>
    <property type="evidence" value="ECO:0007669"/>
    <property type="project" value="InterPro"/>
</dbReference>
<dbReference type="Pfam" id="PF13374">
    <property type="entry name" value="TPR_10"/>
    <property type="match status" value="4"/>
</dbReference>
<dbReference type="PANTHER" id="PTHR46082">
    <property type="entry name" value="ATP/GTP-BINDING PROTEIN-RELATED"/>
    <property type="match status" value="1"/>
</dbReference>
<accession>A0A8H4SZE9</accession>
<comment type="caution">
    <text evidence="6">The sequence shown here is derived from an EMBL/GenBank/DDBJ whole genome shotgun (WGS) entry which is preliminary data.</text>
</comment>
<feature type="compositionally biased region" description="Low complexity" evidence="4">
    <location>
        <begin position="1208"/>
        <end position="1226"/>
    </location>
</feature>
<keyword evidence="1 5" id="KW-0812">Transmembrane</keyword>
<evidence type="ECO:0000313" key="6">
    <source>
        <dbReference type="EMBL" id="KAF4948465.1"/>
    </source>
</evidence>
<dbReference type="InterPro" id="IPR036640">
    <property type="entry name" value="ABC1_TM_sf"/>
</dbReference>
<dbReference type="EMBL" id="JABEXW010001051">
    <property type="protein sequence ID" value="KAF4948465.1"/>
    <property type="molecule type" value="Genomic_DNA"/>
</dbReference>
<feature type="region of interest" description="Disordered" evidence="4">
    <location>
        <begin position="1208"/>
        <end position="1247"/>
    </location>
</feature>
<dbReference type="GO" id="GO:0016020">
    <property type="term" value="C:membrane"/>
    <property type="evidence" value="ECO:0007669"/>
    <property type="project" value="InterPro"/>
</dbReference>
<proteinExistence type="predicted"/>
<dbReference type="InterPro" id="IPR053137">
    <property type="entry name" value="NLR-like"/>
</dbReference>